<accession>A0A382KU35</accession>
<evidence type="ECO:0000313" key="1">
    <source>
        <dbReference type="EMBL" id="SVC26151.1"/>
    </source>
</evidence>
<dbReference type="EMBL" id="UINC01081886">
    <property type="protein sequence ID" value="SVC26151.1"/>
    <property type="molecule type" value="Genomic_DNA"/>
</dbReference>
<dbReference type="AlphaFoldDB" id="A0A382KU35"/>
<sequence>MKEAKDIDDSLEFLRSFEKHANETELGELVLQKLDLHCRSLNLQGSRLTESAFKKLFSIEPLKHLQ</sequence>
<reference evidence="1" key="1">
    <citation type="submission" date="2018-05" db="EMBL/GenBank/DDBJ databases">
        <authorList>
            <person name="Lanie J.A."/>
            <person name="Ng W.-L."/>
            <person name="Kazmierczak K.M."/>
            <person name="Andrzejewski T.M."/>
            <person name="Davidsen T.M."/>
            <person name="Wayne K.J."/>
            <person name="Tettelin H."/>
            <person name="Glass J.I."/>
            <person name="Rusch D."/>
            <person name="Podicherti R."/>
            <person name="Tsui H.-C.T."/>
            <person name="Winkler M.E."/>
        </authorList>
    </citation>
    <scope>NUCLEOTIDE SEQUENCE</scope>
</reference>
<protein>
    <submittedName>
        <fullName evidence="1">Uncharacterized protein</fullName>
    </submittedName>
</protein>
<organism evidence="1">
    <name type="scientific">marine metagenome</name>
    <dbReference type="NCBI Taxonomy" id="408172"/>
    <lineage>
        <taxon>unclassified sequences</taxon>
        <taxon>metagenomes</taxon>
        <taxon>ecological metagenomes</taxon>
    </lineage>
</organism>
<proteinExistence type="predicted"/>
<gene>
    <name evidence="1" type="ORF">METZ01_LOCUS279005</name>
</gene>
<feature type="non-terminal residue" evidence="1">
    <location>
        <position position="66"/>
    </location>
</feature>
<name>A0A382KU35_9ZZZZ</name>